<keyword evidence="4" id="KW-0325">Glycoprotein</keyword>
<keyword evidence="7" id="KW-1185">Reference proteome</keyword>
<dbReference type="Gene3D" id="2.60.40.1460">
    <property type="entry name" value="Integrin domains. Chain A, domain 2"/>
    <property type="match status" value="1"/>
</dbReference>
<dbReference type="Proteomes" id="UP001176940">
    <property type="component" value="Unassembled WGS sequence"/>
</dbReference>
<organism evidence="6 7">
    <name type="scientific">Ranitomeya imitator</name>
    <name type="common">mimic poison frog</name>
    <dbReference type="NCBI Taxonomy" id="111125"/>
    <lineage>
        <taxon>Eukaryota</taxon>
        <taxon>Metazoa</taxon>
        <taxon>Chordata</taxon>
        <taxon>Craniata</taxon>
        <taxon>Vertebrata</taxon>
        <taxon>Euteleostomi</taxon>
        <taxon>Amphibia</taxon>
        <taxon>Batrachia</taxon>
        <taxon>Anura</taxon>
        <taxon>Neobatrachia</taxon>
        <taxon>Hyloidea</taxon>
        <taxon>Dendrobatidae</taxon>
        <taxon>Dendrobatinae</taxon>
        <taxon>Ranitomeya</taxon>
    </lineage>
</organism>
<accession>A0ABN9LBI0</accession>
<evidence type="ECO:0000256" key="3">
    <source>
        <dbReference type="ARBA" id="ARBA00023136"/>
    </source>
</evidence>
<dbReference type="PANTHER" id="PTHR23220">
    <property type="entry name" value="INTEGRIN ALPHA"/>
    <property type="match status" value="1"/>
</dbReference>
<reference evidence="6" key="1">
    <citation type="submission" date="2023-07" db="EMBL/GenBank/DDBJ databases">
        <authorList>
            <person name="Stuckert A."/>
        </authorList>
    </citation>
    <scope>NUCLEOTIDE SEQUENCE</scope>
</reference>
<dbReference type="SUPFAM" id="SSF69179">
    <property type="entry name" value="Integrin domains"/>
    <property type="match status" value="1"/>
</dbReference>
<evidence type="ECO:0000259" key="5">
    <source>
        <dbReference type="Pfam" id="PF08441"/>
    </source>
</evidence>
<dbReference type="PANTHER" id="PTHR23220:SF73">
    <property type="entry name" value="INTEGRIN ALPHA-IIB"/>
    <property type="match status" value="1"/>
</dbReference>
<evidence type="ECO:0000256" key="1">
    <source>
        <dbReference type="ARBA" id="ARBA00004479"/>
    </source>
</evidence>
<keyword evidence="3" id="KW-0472">Membrane</keyword>
<dbReference type="EMBL" id="CAUEEQ010014054">
    <property type="protein sequence ID" value="CAJ0938029.1"/>
    <property type="molecule type" value="Genomic_DNA"/>
</dbReference>
<gene>
    <name evidence="6" type="ORF">RIMI_LOCUS7417847</name>
</gene>
<evidence type="ECO:0000256" key="4">
    <source>
        <dbReference type="ARBA" id="ARBA00023180"/>
    </source>
</evidence>
<comment type="caution">
    <text evidence="6">The sequence shown here is derived from an EMBL/GenBank/DDBJ whole genome shotgun (WGS) entry which is preliminary data.</text>
</comment>
<sequence length="135" mass="15227">MTKPKLPDFVLNLLADIQLDSQKSRFLRRTLFLDSSTPSKPFFITVTDNRAPVCSNTTAYLRDESEFKDKLSPIVVSVNFSLAVLSTSVLPPIIHGNTFLQEQIHILLDCGEDNICIPDLHLGVNWKQTEIGLWL</sequence>
<dbReference type="InterPro" id="IPR013649">
    <property type="entry name" value="Integrin_alpha_Ig-like_1"/>
</dbReference>
<protein>
    <recommendedName>
        <fullName evidence="5">Integrin alpha first immunoglubulin-like domain-containing protein</fullName>
    </recommendedName>
</protein>
<evidence type="ECO:0000313" key="6">
    <source>
        <dbReference type="EMBL" id="CAJ0938029.1"/>
    </source>
</evidence>
<evidence type="ECO:0000256" key="2">
    <source>
        <dbReference type="ARBA" id="ARBA00023037"/>
    </source>
</evidence>
<comment type="subcellular location">
    <subcellularLocation>
        <location evidence="1">Membrane</location>
        <topology evidence="1">Single-pass type I membrane protein</topology>
    </subcellularLocation>
</comment>
<keyword evidence="2" id="KW-0401">Integrin</keyword>
<dbReference type="InterPro" id="IPR032695">
    <property type="entry name" value="Integrin_dom_sf"/>
</dbReference>
<dbReference type="Pfam" id="PF08441">
    <property type="entry name" value="Integrin_A_Ig_1"/>
    <property type="match status" value="1"/>
</dbReference>
<evidence type="ECO:0000313" key="7">
    <source>
        <dbReference type="Proteomes" id="UP001176940"/>
    </source>
</evidence>
<proteinExistence type="predicted"/>
<name>A0ABN9LBI0_9NEOB</name>
<feature type="domain" description="Integrin alpha first immunoglubulin-like" evidence="5">
    <location>
        <begin position="11"/>
        <end position="109"/>
    </location>
</feature>